<dbReference type="InterPro" id="IPR017938">
    <property type="entry name" value="Riboflavin_synthase-like_b-brl"/>
</dbReference>
<dbReference type="ExpressionAtlas" id="A0A2K3M5S2">
    <property type="expression patterns" value="baseline"/>
</dbReference>
<dbReference type="InterPro" id="IPR029039">
    <property type="entry name" value="Flavoprotein-like_sf"/>
</dbReference>
<name>A0A2K3M5S2_TRIPR</name>
<evidence type="ECO:0000256" key="4">
    <source>
        <dbReference type="ARBA" id="ARBA00022827"/>
    </source>
</evidence>
<reference evidence="8 9" key="1">
    <citation type="journal article" date="2014" name="Am. J. Bot.">
        <title>Genome assembly and annotation for red clover (Trifolium pratense; Fabaceae).</title>
        <authorList>
            <person name="Istvanek J."/>
            <person name="Jaros M."/>
            <person name="Krenek A."/>
            <person name="Repkova J."/>
        </authorList>
    </citation>
    <scope>NUCLEOTIDE SEQUENCE [LARGE SCALE GENOMIC DNA]</scope>
    <source>
        <strain evidence="9">cv. Tatra</strain>
        <tissue evidence="8">Young leaves</tissue>
    </source>
</reference>
<dbReference type="AlphaFoldDB" id="A0A2K3M5S2"/>
<comment type="caution">
    <text evidence="8">The sequence shown here is derived from an EMBL/GenBank/DDBJ whole genome shotgun (WGS) entry which is preliminary data.</text>
</comment>
<dbReference type="STRING" id="57577.A0A2K3M5S2"/>
<evidence type="ECO:0000259" key="7">
    <source>
        <dbReference type="Pfam" id="PF00667"/>
    </source>
</evidence>
<dbReference type="GO" id="GO:0010181">
    <property type="term" value="F:FMN binding"/>
    <property type="evidence" value="ECO:0007669"/>
    <property type="project" value="TreeGrafter"/>
</dbReference>
<dbReference type="Gene3D" id="3.40.50.360">
    <property type="match status" value="1"/>
</dbReference>
<dbReference type="SUPFAM" id="SSF63380">
    <property type="entry name" value="Riboflavin synthase domain-like"/>
    <property type="match status" value="1"/>
</dbReference>
<evidence type="ECO:0000256" key="1">
    <source>
        <dbReference type="ARBA" id="ARBA00001917"/>
    </source>
</evidence>
<dbReference type="SUPFAM" id="SSF52218">
    <property type="entry name" value="Flavoproteins"/>
    <property type="match status" value="1"/>
</dbReference>
<accession>A0A2K3M5S2</accession>
<evidence type="ECO:0000313" key="8">
    <source>
        <dbReference type="EMBL" id="PNX86124.1"/>
    </source>
</evidence>
<dbReference type="Gene3D" id="1.20.990.10">
    <property type="entry name" value="NADPH-cytochrome p450 Reductase, Chain A, domain 3"/>
    <property type="match status" value="1"/>
</dbReference>
<feature type="domain" description="Sulfite reductase [NADPH] flavoprotein alpha-component-like FAD-binding" evidence="7">
    <location>
        <begin position="93"/>
        <end position="228"/>
    </location>
</feature>
<dbReference type="GO" id="GO:0003958">
    <property type="term" value="F:NADPH-hemoprotein reductase activity"/>
    <property type="evidence" value="ECO:0007669"/>
    <property type="project" value="TreeGrafter"/>
</dbReference>
<dbReference type="PANTHER" id="PTHR19384">
    <property type="entry name" value="NITRIC OXIDE SYNTHASE-RELATED"/>
    <property type="match status" value="1"/>
</dbReference>
<dbReference type="InterPro" id="IPR023173">
    <property type="entry name" value="NADPH_Cyt_P450_Rdtase_alpha"/>
</dbReference>
<dbReference type="GO" id="GO:0050660">
    <property type="term" value="F:flavin adenine dinucleotide binding"/>
    <property type="evidence" value="ECO:0007669"/>
    <property type="project" value="TreeGrafter"/>
</dbReference>
<evidence type="ECO:0000256" key="5">
    <source>
        <dbReference type="ARBA" id="ARBA00022857"/>
    </source>
</evidence>
<keyword evidence="5" id="KW-0521">NADP</keyword>
<proteinExistence type="predicted"/>
<evidence type="ECO:0000256" key="2">
    <source>
        <dbReference type="ARBA" id="ARBA00001974"/>
    </source>
</evidence>
<dbReference type="PANTHER" id="PTHR19384:SF17">
    <property type="entry name" value="NADPH--CYTOCHROME P450 REDUCTASE"/>
    <property type="match status" value="1"/>
</dbReference>
<dbReference type="Gene3D" id="2.40.30.10">
    <property type="entry name" value="Translation factors"/>
    <property type="match status" value="1"/>
</dbReference>
<comment type="cofactor">
    <cofactor evidence="2">
        <name>FAD</name>
        <dbReference type="ChEBI" id="CHEBI:57692"/>
    </cofactor>
</comment>
<dbReference type="GO" id="GO:0005829">
    <property type="term" value="C:cytosol"/>
    <property type="evidence" value="ECO:0007669"/>
    <property type="project" value="TreeGrafter"/>
</dbReference>
<dbReference type="Pfam" id="PF00667">
    <property type="entry name" value="FAD_binding_1"/>
    <property type="match status" value="1"/>
</dbReference>
<keyword evidence="6" id="KW-0560">Oxidoreductase</keyword>
<dbReference type="Proteomes" id="UP000236291">
    <property type="component" value="Unassembled WGS sequence"/>
</dbReference>
<dbReference type="EMBL" id="ASHM01050380">
    <property type="protein sequence ID" value="PNX86124.1"/>
    <property type="molecule type" value="Genomic_DNA"/>
</dbReference>
<comment type="cofactor">
    <cofactor evidence="1">
        <name>FMN</name>
        <dbReference type="ChEBI" id="CHEBI:58210"/>
    </cofactor>
</comment>
<dbReference type="InterPro" id="IPR003097">
    <property type="entry name" value="CysJ-like_FAD-binding"/>
</dbReference>
<feature type="non-terminal residue" evidence="8">
    <location>
        <position position="228"/>
    </location>
</feature>
<sequence>MRINDCCPKITIGGKRLVPVGLGDDDQCIEDDFTAWKEELWPALDNLLRDEDDATVATPYTASVLEYRVVIRDPLDANVDEKKLQNGNGNAVVDAQHPVRANVAVRRELHTPASDRSCTHLEFDISGTGIAYETGDHVGVYCENLSDTVEEAERILGLSPDTYFSVHTDDEDGKPLSGSSLPPPFPPCTLRTALTKYADVLSSPKKSALLALAAHASDPSEADRLRHL</sequence>
<keyword evidence="3" id="KW-0285">Flavoprotein</keyword>
<organism evidence="8 9">
    <name type="scientific">Trifolium pratense</name>
    <name type="common">Red clover</name>
    <dbReference type="NCBI Taxonomy" id="57577"/>
    <lineage>
        <taxon>Eukaryota</taxon>
        <taxon>Viridiplantae</taxon>
        <taxon>Streptophyta</taxon>
        <taxon>Embryophyta</taxon>
        <taxon>Tracheophyta</taxon>
        <taxon>Spermatophyta</taxon>
        <taxon>Magnoliopsida</taxon>
        <taxon>eudicotyledons</taxon>
        <taxon>Gunneridae</taxon>
        <taxon>Pentapetalae</taxon>
        <taxon>rosids</taxon>
        <taxon>fabids</taxon>
        <taxon>Fabales</taxon>
        <taxon>Fabaceae</taxon>
        <taxon>Papilionoideae</taxon>
        <taxon>50 kb inversion clade</taxon>
        <taxon>NPAAA clade</taxon>
        <taxon>Hologalegina</taxon>
        <taxon>IRL clade</taxon>
        <taxon>Trifolieae</taxon>
        <taxon>Trifolium</taxon>
    </lineage>
</organism>
<evidence type="ECO:0000256" key="6">
    <source>
        <dbReference type="ARBA" id="ARBA00023002"/>
    </source>
</evidence>
<protein>
    <submittedName>
        <fullName evidence="8">NADPH-cytochrome P450 reductase-like protein</fullName>
    </submittedName>
</protein>
<keyword evidence="4" id="KW-0274">FAD</keyword>
<reference evidence="8 9" key="2">
    <citation type="journal article" date="2017" name="Front. Plant Sci.">
        <title>Gene Classification and Mining of Molecular Markers Useful in Red Clover (Trifolium pratense) Breeding.</title>
        <authorList>
            <person name="Istvanek J."/>
            <person name="Dluhosova J."/>
            <person name="Dluhos P."/>
            <person name="Patkova L."/>
            <person name="Nedelnik J."/>
            <person name="Repkova J."/>
        </authorList>
    </citation>
    <scope>NUCLEOTIDE SEQUENCE [LARGE SCALE GENOMIC DNA]</scope>
    <source>
        <strain evidence="9">cv. Tatra</strain>
        <tissue evidence="8">Young leaves</tissue>
    </source>
</reference>
<gene>
    <name evidence="8" type="ORF">L195_g042200</name>
</gene>
<evidence type="ECO:0000313" key="9">
    <source>
        <dbReference type="Proteomes" id="UP000236291"/>
    </source>
</evidence>
<evidence type="ECO:0000256" key="3">
    <source>
        <dbReference type="ARBA" id="ARBA00022630"/>
    </source>
</evidence>